<dbReference type="EMBL" id="PVTR01000007">
    <property type="protein sequence ID" value="PRY87001.1"/>
    <property type="molecule type" value="Genomic_DNA"/>
</dbReference>
<evidence type="ECO:0000313" key="2">
    <source>
        <dbReference type="EMBL" id="PRY87001.1"/>
    </source>
</evidence>
<keyword evidence="1" id="KW-0812">Transmembrane</keyword>
<dbReference type="AlphaFoldDB" id="A0A2T0WJW7"/>
<proteinExistence type="predicted"/>
<accession>A0A2T0WJW7</accession>
<evidence type="ECO:0000313" key="3">
    <source>
        <dbReference type="Proteomes" id="UP000238157"/>
    </source>
</evidence>
<gene>
    <name evidence="2" type="ORF">CLW00_10769</name>
</gene>
<keyword evidence="1" id="KW-1133">Transmembrane helix</keyword>
<sequence>MLIRLKKNIICRGLVYLLLVNFINLSANFYHSSVIDSPLLEHHDPIDSLAELLLEYVLEMDDETIPDTEVPHEKKKFSDIKLHLESQGIKVSQEFGDAERNLNTYYLEIFESITKENDSPPPQLV</sequence>
<organism evidence="2 3">
    <name type="scientific">Mongoliibacter ruber</name>
    <dbReference type="NCBI Taxonomy" id="1750599"/>
    <lineage>
        <taxon>Bacteria</taxon>
        <taxon>Pseudomonadati</taxon>
        <taxon>Bacteroidota</taxon>
        <taxon>Cytophagia</taxon>
        <taxon>Cytophagales</taxon>
        <taxon>Cyclobacteriaceae</taxon>
        <taxon>Mongoliibacter</taxon>
    </lineage>
</organism>
<reference evidence="2 3" key="1">
    <citation type="submission" date="2018-03" db="EMBL/GenBank/DDBJ databases">
        <title>Genomic Encyclopedia of Archaeal and Bacterial Type Strains, Phase II (KMG-II): from individual species to whole genera.</title>
        <authorList>
            <person name="Goeker M."/>
        </authorList>
    </citation>
    <scope>NUCLEOTIDE SEQUENCE [LARGE SCALE GENOMIC DNA]</scope>
    <source>
        <strain evidence="2 3">DSM 27929</strain>
    </source>
</reference>
<dbReference type="Proteomes" id="UP000238157">
    <property type="component" value="Unassembled WGS sequence"/>
</dbReference>
<keyword evidence="1" id="KW-0472">Membrane</keyword>
<feature type="transmembrane region" description="Helical" evidence="1">
    <location>
        <begin position="9"/>
        <end position="30"/>
    </location>
</feature>
<name>A0A2T0WJW7_9BACT</name>
<comment type="caution">
    <text evidence="2">The sequence shown here is derived from an EMBL/GenBank/DDBJ whole genome shotgun (WGS) entry which is preliminary data.</text>
</comment>
<protein>
    <submittedName>
        <fullName evidence="2">Uncharacterized protein</fullName>
    </submittedName>
</protein>
<keyword evidence="3" id="KW-1185">Reference proteome</keyword>
<evidence type="ECO:0000256" key="1">
    <source>
        <dbReference type="SAM" id="Phobius"/>
    </source>
</evidence>